<dbReference type="EMBL" id="CP001619">
    <property type="protein sequence ID" value="ACT95499.1"/>
    <property type="molecule type" value="Genomic_DNA"/>
</dbReference>
<dbReference type="STRING" id="471854.Dfer_4297"/>
<dbReference type="KEGG" id="dfe:Dfer_4297"/>
<dbReference type="PANTHER" id="PTHR34219:SF3">
    <property type="entry name" value="BLL7967 PROTEIN"/>
    <property type="match status" value="1"/>
</dbReference>
<dbReference type="HOGENOM" id="CLU_031962_2_0_10"/>
<feature type="transmembrane region" description="Helical" evidence="1">
    <location>
        <begin position="193"/>
        <end position="215"/>
    </location>
</feature>
<dbReference type="RefSeq" id="WP_015813742.1">
    <property type="nucleotide sequence ID" value="NC_013037.1"/>
</dbReference>
<proteinExistence type="predicted"/>
<accession>C6W144</accession>
<evidence type="ECO:0000313" key="3">
    <source>
        <dbReference type="Proteomes" id="UP000002011"/>
    </source>
</evidence>
<dbReference type="AlphaFoldDB" id="C6W144"/>
<feature type="transmembrane region" description="Helical" evidence="1">
    <location>
        <begin position="145"/>
        <end position="166"/>
    </location>
</feature>
<evidence type="ECO:0000313" key="2">
    <source>
        <dbReference type="EMBL" id="ACT95499.1"/>
    </source>
</evidence>
<keyword evidence="1" id="KW-0812">Transmembrane</keyword>
<dbReference type="PANTHER" id="PTHR34219">
    <property type="entry name" value="IRON-REGULATED INNER MEMBRANE PROTEIN-RELATED"/>
    <property type="match status" value="1"/>
</dbReference>
<dbReference type="Pfam" id="PF03929">
    <property type="entry name" value="PepSY_TM"/>
    <property type="match status" value="1"/>
</dbReference>
<dbReference type="Proteomes" id="UP000002011">
    <property type="component" value="Chromosome"/>
</dbReference>
<organism evidence="2 3">
    <name type="scientific">Dyadobacter fermentans (strain ATCC 700827 / DSM 18053 / CIP 107007 / KCTC 52180 / NS114)</name>
    <dbReference type="NCBI Taxonomy" id="471854"/>
    <lineage>
        <taxon>Bacteria</taxon>
        <taxon>Pseudomonadati</taxon>
        <taxon>Bacteroidota</taxon>
        <taxon>Cytophagia</taxon>
        <taxon>Cytophagales</taxon>
        <taxon>Spirosomataceae</taxon>
        <taxon>Dyadobacter</taxon>
    </lineage>
</organism>
<keyword evidence="3" id="KW-1185">Reference proteome</keyword>
<feature type="transmembrane region" description="Helical" evidence="1">
    <location>
        <begin position="360"/>
        <end position="382"/>
    </location>
</feature>
<feature type="transmembrane region" description="Helical" evidence="1">
    <location>
        <begin position="12"/>
        <end position="36"/>
    </location>
</feature>
<dbReference type="OrthoDB" id="111691at2"/>
<keyword evidence="1" id="KW-1133">Transmembrane helix</keyword>
<dbReference type="eggNOG" id="COG3182">
    <property type="taxonomic scope" value="Bacteria"/>
</dbReference>
<name>C6W144_DYAFD</name>
<protein>
    <submittedName>
        <fullName evidence="2">PepSY-associated TM helix domain protein</fullName>
    </submittedName>
</protein>
<gene>
    <name evidence="2" type="ordered locus">Dfer_4297</name>
</gene>
<evidence type="ECO:0000256" key="1">
    <source>
        <dbReference type="SAM" id="Phobius"/>
    </source>
</evidence>
<keyword evidence="1" id="KW-0472">Membrane</keyword>
<reference evidence="2 3" key="1">
    <citation type="journal article" date="2009" name="Stand. Genomic Sci.">
        <title>Complete genome sequence of Dyadobacter fermentans type strain (NS114).</title>
        <authorList>
            <person name="Lang E."/>
            <person name="Lapidus A."/>
            <person name="Chertkov O."/>
            <person name="Brettin T."/>
            <person name="Detter J.C."/>
            <person name="Han C."/>
            <person name="Copeland A."/>
            <person name="Glavina Del Rio T."/>
            <person name="Nolan M."/>
            <person name="Chen F."/>
            <person name="Lucas S."/>
            <person name="Tice H."/>
            <person name="Cheng J.F."/>
            <person name="Land M."/>
            <person name="Hauser L."/>
            <person name="Chang Y.J."/>
            <person name="Jeffries C.D."/>
            <person name="Kopitz M."/>
            <person name="Bruce D."/>
            <person name="Goodwin L."/>
            <person name="Pitluck S."/>
            <person name="Ovchinnikova G."/>
            <person name="Pati A."/>
            <person name="Ivanova N."/>
            <person name="Mavrommatis K."/>
            <person name="Chen A."/>
            <person name="Palaniappan K."/>
            <person name="Chain P."/>
            <person name="Bristow J."/>
            <person name="Eisen J.A."/>
            <person name="Markowitz V."/>
            <person name="Hugenholtz P."/>
            <person name="Goker M."/>
            <person name="Rohde M."/>
            <person name="Kyrpides N.C."/>
            <person name="Klenk H.P."/>
        </authorList>
    </citation>
    <scope>NUCLEOTIDE SEQUENCE [LARGE SCALE GENOMIC DNA]</scope>
    <source>
        <strain evidence="3">ATCC 700827 / DSM 18053 / CIP 107007 / KCTC 52180 / NS114</strain>
    </source>
</reference>
<dbReference type="InterPro" id="IPR005625">
    <property type="entry name" value="PepSY-ass_TM"/>
</dbReference>
<sequence length="410" mass="45677">MKKTFKKIASQLHLWLGVSSGLVVFIVALTGSILVFEDELEPVFYPKFHLVEAPKDQSPLPLDNLRATVANAYPDQRIARIAIEHHADRTVLFDLVKGKKEKDVLSVAVNPYTAGITDTRRENDSFFHIVLQLHRYLCLEDTGKAITGVATVMFIVIMITGLVLWWPNRKQTKQRLTVKWNAKFKRLKWDLHAVFGFYVLPFTFLIAVTGLVWSYKWVNGMIFLTLDGKAQQKREAPANASTHNALSSGSNALANGAALWTNISGTPGTLAKITVETNRLLPHPGRVLFTLPESDSISITVSKVNDNAAIANVVDFLYFDRHDGHLISKRLYSEETTGMKVRRLVFPIHTGSIWGWPTKVLALLVALITATLPVTGVIIWIGRKFKKKEKVMKRTSAPGKVASRAKAAAS</sequence>